<dbReference type="AlphaFoldDB" id="A0A3R9YFT1"/>
<proteinExistence type="inferred from homology"/>
<comment type="function">
    <text evidence="9">This protein specifically catalyzes the removal of signal peptides from prolipoproteins.</text>
</comment>
<dbReference type="RefSeq" id="WP_126699792.1">
    <property type="nucleotide sequence ID" value="NZ_RWKW01000034.1"/>
</dbReference>
<feature type="transmembrane region" description="Helical" evidence="9">
    <location>
        <begin position="136"/>
        <end position="157"/>
    </location>
</feature>
<evidence type="ECO:0000256" key="9">
    <source>
        <dbReference type="HAMAP-Rule" id="MF_00161"/>
    </source>
</evidence>
<evidence type="ECO:0000256" key="6">
    <source>
        <dbReference type="ARBA" id="ARBA00022801"/>
    </source>
</evidence>
<comment type="caution">
    <text evidence="9">Lacks conserved residue(s) required for the propagation of feature annotation.</text>
</comment>
<dbReference type="EC" id="3.4.23.36" evidence="9"/>
<evidence type="ECO:0000256" key="1">
    <source>
        <dbReference type="ARBA" id="ARBA00006139"/>
    </source>
</evidence>
<evidence type="ECO:0000256" key="4">
    <source>
        <dbReference type="ARBA" id="ARBA00022692"/>
    </source>
</evidence>
<keyword evidence="12" id="KW-1185">Reference proteome</keyword>
<keyword evidence="2 9" id="KW-1003">Cell membrane</keyword>
<sequence length="161" mass="17878">MKQNSRSARIVLGALCVLAAFSLDQITKTLIVEIIMQPPRVIYITNFLNITLGYNEGISFGLFSETFRQRPFLLIYLSSAIALTMLIWMILATHRVETAALGLLAGGAAGNIYDRIERGRVTDFIDFHIGSWHWPAFNIADVAVVSGALLLIFASFLQTRT</sequence>
<dbReference type="Proteomes" id="UP000278398">
    <property type="component" value="Unassembled WGS sequence"/>
</dbReference>
<dbReference type="NCBIfam" id="TIGR00077">
    <property type="entry name" value="lspA"/>
    <property type="match status" value="1"/>
</dbReference>
<dbReference type="InterPro" id="IPR001872">
    <property type="entry name" value="Peptidase_A8"/>
</dbReference>
<evidence type="ECO:0000256" key="2">
    <source>
        <dbReference type="ARBA" id="ARBA00022475"/>
    </source>
</evidence>
<evidence type="ECO:0000313" key="12">
    <source>
        <dbReference type="Proteomes" id="UP000278398"/>
    </source>
</evidence>
<keyword evidence="7 9" id="KW-1133">Transmembrane helix</keyword>
<dbReference type="GO" id="GO:0006508">
    <property type="term" value="P:proteolysis"/>
    <property type="evidence" value="ECO:0007669"/>
    <property type="project" value="UniProtKB-KW"/>
</dbReference>
<comment type="similarity">
    <text evidence="1 9 10">Belongs to the peptidase A8 family.</text>
</comment>
<protein>
    <recommendedName>
        <fullName evidence="9">Lipoprotein signal peptidase</fullName>
        <ecNumber evidence="9">3.4.23.36</ecNumber>
    </recommendedName>
    <alternativeName>
        <fullName evidence="9">Prolipoprotein signal peptidase</fullName>
    </alternativeName>
    <alternativeName>
        <fullName evidence="9">Signal peptidase II</fullName>
        <shortName evidence="9">SPase II</shortName>
    </alternativeName>
</protein>
<evidence type="ECO:0000256" key="3">
    <source>
        <dbReference type="ARBA" id="ARBA00022670"/>
    </source>
</evidence>
<evidence type="ECO:0000256" key="8">
    <source>
        <dbReference type="ARBA" id="ARBA00023136"/>
    </source>
</evidence>
<evidence type="ECO:0000256" key="7">
    <source>
        <dbReference type="ARBA" id="ARBA00022989"/>
    </source>
</evidence>
<feature type="active site" evidence="9">
    <location>
        <position position="141"/>
    </location>
</feature>
<keyword evidence="3 9" id="KW-0645">Protease</keyword>
<dbReference type="GO" id="GO:0005886">
    <property type="term" value="C:plasma membrane"/>
    <property type="evidence" value="ECO:0007669"/>
    <property type="project" value="UniProtKB-SubCell"/>
</dbReference>
<feature type="transmembrane region" description="Helical" evidence="9">
    <location>
        <begin position="41"/>
        <end position="63"/>
    </location>
</feature>
<comment type="subcellular location">
    <subcellularLocation>
        <location evidence="9">Cell membrane</location>
        <topology evidence="9">Multi-pass membrane protein</topology>
    </subcellularLocation>
</comment>
<comment type="caution">
    <text evidence="11">The sequence shown here is derived from an EMBL/GenBank/DDBJ whole genome shotgun (WGS) entry which is preliminary data.</text>
</comment>
<dbReference type="Pfam" id="PF01252">
    <property type="entry name" value="Peptidase_A8"/>
    <property type="match status" value="1"/>
</dbReference>
<dbReference type="OrthoDB" id="9810259at2"/>
<keyword evidence="4 9" id="KW-0812">Transmembrane</keyword>
<evidence type="ECO:0000256" key="5">
    <source>
        <dbReference type="ARBA" id="ARBA00022750"/>
    </source>
</evidence>
<reference evidence="11 12" key="1">
    <citation type="submission" date="2018-12" db="EMBL/GenBank/DDBJ databases">
        <title>Mesorhizobium carbonis sp. nov., isolated from coal mine water.</title>
        <authorList>
            <person name="Xin W."/>
            <person name="Xu Z."/>
            <person name="Xiang F."/>
            <person name="Zhang J."/>
            <person name="Xi L."/>
            <person name="Liu J."/>
        </authorList>
    </citation>
    <scope>NUCLEOTIDE SEQUENCE [LARGE SCALE GENOMIC DNA]</scope>
    <source>
        <strain evidence="11 12">B2.3</strain>
    </source>
</reference>
<keyword evidence="5 9" id="KW-0064">Aspartyl protease</keyword>
<feature type="transmembrane region" description="Helical" evidence="9">
    <location>
        <begin position="72"/>
        <end position="91"/>
    </location>
</feature>
<dbReference type="PANTHER" id="PTHR33695">
    <property type="entry name" value="LIPOPROTEIN SIGNAL PEPTIDASE"/>
    <property type="match status" value="1"/>
</dbReference>
<name>A0A3R9YFT1_9HYPH</name>
<comment type="catalytic activity">
    <reaction evidence="9">
        <text>Release of signal peptides from bacterial membrane prolipoproteins. Hydrolyzes -Xaa-Yaa-Zaa-|-(S,diacylglyceryl)Cys-, in which Xaa is hydrophobic (preferably Leu), and Yaa (Ala or Ser) and Zaa (Gly or Ala) have small, neutral side chains.</text>
        <dbReference type="EC" id="3.4.23.36"/>
    </reaction>
</comment>
<dbReference type="GO" id="GO:0004190">
    <property type="term" value="F:aspartic-type endopeptidase activity"/>
    <property type="evidence" value="ECO:0007669"/>
    <property type="project" value="UniProtKB-UniRule"/>
</dbReference>
<feature type="active site" evidence="9">
    <location>
        <position position="123"/>
    </location>
</feature>
<dbReference type="EMBL" id="RWKW01000034">
    <property type="protein sequence ID" value="RST86611.1"/>
    <property type="molecule type" value="Genomic_DNA"/>
</dbReference>
<dbReference type="PANTHER" id="PTHR33695:SF1">
    <property type="entry name" value="LIPOPROTEIN SIGNAL PEPTIDASE"/>
    <property type="match status" value="1"/>
</dbReference>
<dbReference type="UniPathway" id="UPA00665"/>
<comment type="pathway">
    <text evidence="9">Protein modification; lipoprotein biosynthesis (signal peptide cleavage).</text>
</comment>
<accession>A0A3R9YFT1</accession>
<keyword evidence="8 9" id="KW-0472">Membrane</keyword>
<evidence type="ECO:0000256" key="10">
    <source>
        <dbReference type="RuleBase" id="RU004181"/>
    </source>
</evidence>
<dbReference type="PRINTS" id="PR00781">
    <property type="entry name" value="LIPOSIGPTASE"/>
</dbReference>
<organism evidence="11 12">
    <name type="scientific">Aquibium carbonis</name>
    <dbReference type="NCBI Taxonomy" id="2495581"/>
    <lineage>
        <taxon>Bacteria</taxon>
        <taxon>Pseudomonadati</taxon>
        <taxon>Pseudomonadota</taxon>
        <taxon>Alphaproteobacteria</taxon>
        <taxon>Hyphomicrobiales</taxon>
        <taxon>Phyllobacteriaceae</taxon>
        <taxon>Aquibium</taxon>
    </lineage>
</organism>
<gene>
    <name evidence="9 11" type="primary">lspA</name>
    <name evidence="11" type="ORF">EJC49_10070</name>
</gene>
<evidence type="ECO:0000313" key="11">
    <source>
        <dbReference type="EMBL" id="RST86611.1"/>
    </source>
</evidence>
<dbReference type="HAMAP" id="MF_00161">
    <property type="entry name" value="LspA"/>
    <property type="match status" value="1"/>
</dbReference>
<keyword evidence="6 9" id="KW-0378">Hydrolase</keyword>